<protein>
    <submittedName>
        <fullName evidence="2">Uncharacterized protein</fullName>
    </submittedName>
</protein>
<comment type="caution">
    <text evidence="2">The sequence shown here is derived from an EMBL/GenBank/DDBJ whole genome shotgun (WGS) entry which is preliminary data.</text>
</comment>
<dbReference type="EMBL" id="MNBE01000625">
    <property type="protein sequence ID" value="OKP02503.1"/>
    <property type="molecule type" value="Genomic_DNA"/>
</dbReference>
<evidence type="ECO:0000313" key="3">
    <source>
        <dbReference type="Proteomes" id="UP000186955"/>
    </source>
</evidence>
<accession>A0A1Q5TQK2</accession>
<feature type="region of interest" description="Disordered" evidence="1">
    <location>
        <begin position="26"/>
        <end position="56"/>
    </location>
</feature>
<sequence length="120" mass="13754">MLLRATHLPFVMMIWAYESSRRHLHRPTTRLPPVSTARPHSTLGGEPNVSRWQDPLHSSITETRRMNLKNRRISADLHDSREPSLARAEKAQLAEILSVVDQLREQVERVKTGLSTKELG</sequence>
<dbReference type="Proteomes" id="UP000186955">
    <property type="component" value="Unassembled WGS sequence"/>
</dbReference>
<proteinExistence type="predicted"/>
<dbReference type="STRING" id="1316194.A0A1Q5TQK2"/>
<keyword evidence="3" id="KW-1185">Reference proteome</keyword>
<reference evidence="2 3" key="1">
    <citation type="submission" date="2016-10" db="EMBL/GenBank/DDBJ databases">
        <title>Genome sequence of the ascomycete fungus Penicillium subrubescens.</title>
        <authorList>
            <person name="De Vries R.P."/>
            <person name="Peng M."/>
            <person name="Dilokpimol A."/>
            <person name="Hilden K."/>
            <person name="Makela M.R."/>
            <person name="Grigoriev I."/>
            <person name="Riley R."/>
            <person name="Granchi Z."/>
        </authorList>
    </citation>
    <scope>NUCLEOTIDE SEQUENCE [LARGE SCALE GENOMIC DNA]</scope>
    <source>
        <strain evidence="2 3">CBS 132785</strain>
    </source>
</reference>
<name>A0A1Q5TQK2_9EURO</name>
<evidence type="ECO:0000313" key="2">
    <source>
        <dbReference type="EMBL" id="OKP02503.1"/>
    </source>
</evidence>
<organism evidence="2 3">
    <name type="scientific">Penicillium subrubescens</name>
    <dbReference type="NCBI Taxonomy" id="1316194"/>
    <lineage>
        <taxon>Eukaryota</taxon>
        <taxon>Fungi</taxon>
        <taxon>Dikarya</taxon>
        <taxon>Ascomycota</taxon>
        <taxon>Pezizomycotina</taxon>
        <taxon>Eurotiomycetes</taxon>
        <taxon>Eurotiomycetidae</taxon>
        <taxon>Eurotiales</taxon>
        <taxon>Aspergillaceae</taxon>
        <taxon>Penicillium</taxon>
    </lineage>
</organism>
<gene>
    <name evidence="2" type="ORF">PENSUB_7036</name>
</gene>
<dbReference type="AlphaFoldDB" id="A0A1Q5TQK2"/>
<evidence type="ECO:0000256" key="1">
    <source>
        <dbReference type="SAM" id="MobiDB-lite"/>
    </source>
</evidence>